<dbReference type="Proteomes" id="UP000003113">
    <property type="component" value="Unassembled WGS sequence"/>
</dbReference>
<dbReference type="STRING" id="477184.KYC_08935"/>
<protein>
    <submittedName>
        <fullName evidence="2">Uncharacterized protein</fullName>
    </submittedName>
</protein>
<feature type="transmembrane region" description="Helical" evidence="1">
    <location>
        <begin position="223"/>
        <end position="244"/>
    </location>
</feature>
<keyword evidence="1" id="KW-0472">Membrane</keyword>
<sequence>MLLWFLSGIVMLYVGYPKLTPAERLAGLPVLTPDTYQVPDMAPGQDRVLTSVRGQPSYVIAAKDGPRVYDALTGAPYGAVTADMAMAAAHAFWPDAIPRHEALIQEDRWTHSRGLDRHRPLHKVQMDGHQAGTLYVSSATGQVVLDAPLAQQRWNYVGAWLHWLYPVRDRSVDPGWSWIVIILSAACTLLAISGVVVGVWRWRFRGRYKSGARTPYREGWMRWHHIVGLLFSAFVCTWIFSGLMSMNPGGIFTGNGQGPDLRAMSGPVQAASLADPSPVLRALQDANFRPVELTWRGMGGEGYVLARDANADSRIVRAGAGGLIVQSAWRPDPVIDGARALFPGASAAARVLERYDAYYYARHAEAMNGGAPRGLPVLQLDFDTPAHDRVYIDLRTGEVSLSLSRAERVGRWLFYFLHSWDTPVLLQAGAGRDLVIILLSLGGLALCATGIVLSGRRLGLGQGRRKTGGR</sequence>
<proteinExistence type="predicted"/>
<dbReference type="EMBL" id="AGUF01000037">
    <property type="protein sequence ID" value="EHK66746.1"/>
    <property type="molecule type" value="Genomic_DNA"/>
</dbReference>
<comment type="caution">
    <text evidence="2">The sequence shown here is derived from an EMBL/GenBank/DDBJ whole genome shotgun (WGS) entry which is preliminary data.</text>
</comment>
<feature type="transmembrane region" description="Helical" evidence="1">
    <location>
        <begin position="434"/>
        <end position="455"/>
    </location>
</feature>
<dbReference type="PATRIC" id="fig|477184.5.peg.1769"/>
<accession>H0F4U5</accession>
<evidence type="ECO:0000313" key="3">
    <source>
        <dbReference type="Proteomes" id="UP000003113"/>
    </source>
</evidence>
<keyword evidence="1" id="KW-1133">Transmembrane helix</keyword>
<organism evidence="2 3">
    <name type="scientific">Achromobacter arsenitoxydans SY8</name>
    <dbReference type="NCBI Taxonomy" id="477184"/>
    <lineage>
        <taxon>Bacteria</taxon>
        <taxon>Pseudomonadati</taxon>
        <taxon>Pseudomonadota</taxon>
        <taxon>Betaproteobacteria</taxon>
        <taxon>Burkholderiales</taxon>
        <taxon>Alcaligenaceae</taxon>
        <taxon>Achromobacter</taxon>
    </lineage>
</organism>
<dbReference type="PANTHER" id="PTHR34219">
    <property type="entry name" value="IRON-REGULATED INNER MEMBRANE PROTEIN-RELATED"/>
    <property type="match status" value="1"/>
</dbReference>
<feature type="transmembrane region" description="Helical" evidence="1">
    <location>
        <begin position="176"/>
        <end position="202"/>
    </location>
</feature>
<keyword evidence="1" id="KW-0812">Transmembrane</keyword>
<keyword evidence="3" id="KW-1185">Reference proteome</keyword>
<evidence type="ECO:0000256" key="1">
    <source>
        <dbReference type="SAM" id="Phobius"/>
    </source>
</evidence>
<gene>
    <name evidence="2" type="ORF">KYC_08935</name>
</gene>
<dbReference type="InterPro" id="IPR005625">
    <property type="entry name" value="PepSY-ass_TM"/>
</dbReference>
<name>H0F4U5_9BURK</name>
<dbReference type="AlphaFoldDB" id="H0F4U5"/>
<dbReference type="eggNOG" id="COG3182">
    <property type="taxonomic scope" value="Bacteria"/>
</dbReference>
<dbReference type="PANTHER" id="PTHR34219:SF6">
    <property type="entry name" value="BLR3280 PROTEIN"/>
    <property type="match status" value="1"/>
</dbReference>
<reference evidence="2 3" key="1">
    <citation type="journal article" date="2012" name="J. Bacteriol.">
        <title>Genome sequence of the highly efficient arsenite-oxidizing bacterium Achromobacter arsenitoxydans SY8.</title>
        <authorList>
            <person name="Li X."/>
            <person name="Hu Y."/>
            <person name="Gong J."/>
            <person name="Lin Y."/>
            <person name="Johnstone L."/>
            <person name="Rensing C."/>
            <person name="Wang G."/>
        </authorList>
    </citation>
    <scope>NUCLEOTIDE SEQUENCE [LARGE SCALE GENOMIC DNA]</scope>
    <source>
        <strain evidence="2 3">SY8</strain>
    </source>
</reference>
<evidence type="ECO:0000313" key="2">
    <source>
        <dbReference type="EMBL" id="EHK66746.1"/>
    </source>
</evidence>
<dbReference type="Pfam" id="PF03929">
    <property type="entry name" value="PepSY_TM"/>
    <property type="match status" value="1"/>
</dbReference>